<dbReference type="AlphaFoldDB" id="A0A485LYK7"/>
<dbReference type="EMBL" id="CAADRM010000080">
    <property type="protein sequence ID" value="VFU13502.1"/>
    <property type="molecule type" value="Genomic_DNA"/>
</dbReference>
<accession>A0A485LYK7</accession>
<gene>
    <name evidence="1" type="ORF">SCFA_190050</name>
</gene>
<reference evidence="1" key="1">
    <citation type="submission" date="2019-03" db="EMBL/GenBank/DDBJ databases">
        <authorList>
            <person name="Hao L."/>
        </authorList>
    </citation>
    <scope>NUCLEOTIDE SEQUENCE</scope>
</reference>
<organism evidence="1">
    <name type="scientific">anaerobic digester metagenome</name>
    <dbReference type="NCBI Taxonomy" id="1263854"/>
    <lineage>
        <taxon>unclassified sequences</taxon>
        <taxon>metagenomes</taxon>
        <taxon>ecological metagenomes</taxon>
    </lineage>
</organism>
<name>A0A485LYK7_9ZZZZ</name>
<evidence type="ECO:0000313" key="1">
    <source>
        <dbReference type="EMBL" id="VFU13502.1"/>
    </source>
</evidence>
<protein>
    <submittedName>
        <fullName evidence="1">Uncharacterized protein</fullName>
    </submittedName>
</protein>
<proteinExistence type="predicted"/>
<sequence length="44" mass="5244">MLKKSRALTRKARYTVDQHFVCRASQKLFYSLIQTTLNKEDKII</sequence>